<sequence>MSYDDNTVLMVAGVVVTVCIVLTLLCVFVCVRSYRWYQNQLLLQRQPQPEFPTMSVAYSAPTGAVSAFPAASPPEAPVKVTFNEPPPPYPGFADPSVLPTYDQLPGSANSPTVSFRAAGFYRTPDPQHVLPQKQ</sequence>
<organism evidence="2 3">
    <name type="scientific">Steinernema glaseri</name>
    <dbReference type="NCBI Taxonomy" id="37863"/>
    <lineage>
        <taxon>Eukaryota</taxon>
        <taxon>Metazoa</taxon>
        <taxon>Ecdysozoa</taxon>
        <taxon>Nematoda</taxon>
        <taxon>Chromadorea</taxon>
        <taxon>Rhabditida</taxon>
        <taxon>Tylenchina</taxon>
        <taxon>Panagrolaimomorpha</taxon>
        <taxon>Strongyloidoidea</taxon>
        <taxon>Steinernematidae</taxon>
        <taxon>Steinernema</taxon>
    </lineage>
</organism>
<dbReference type="Proteomes" id="UP000095287">
    <property type="component" value="Unplaced"/>
</dbReference>
<keyword evidence="2" id="KW-1185">Reference proteome</keyword>
<accession>A0A1I8AGG2</accession>
<evidence type="ECO:0000256" key="1">
    <source>
        <dbReference type="SAM" id="Phobius"/>
    </source>
</evidence>
<protein>
    <submittedName>
        <fullName evidence="3">Protein shisa-5</fullName>
    </submittedName>
</protein>
<keyword evidence="1" id="KW-1133">Transmembrane helix</keyword>
<evidence type="ECO:0000313" key="2">
    <source>
        <dbReference type="Proteomes" id="UP000095287"/>
    </source>
</evidence>
<reference evidence="3" key="1">
    <citation type="submission" date="2016-11" db="UniProtKB">
        <authorList>
            <consortium name="WormBaseParasite"/>
        </authorList>
    </citation>
    <scope>IDENTIFICATION</scope>
</reference>
<feature type="transmembrane region" description="Helical" evidence="1">
    <location>
        <begin position="6"/>
        <end position="31"/>
    </location>
</feature>
<evidence type="ECO:0000313" key="3">
    <source>
        <dbReference type="WBParaSite" id="L893_g5688.t1"/>
    </source>
</evidence>
<keyword evidence="1" id="KW-0472">Membrane</keyword>
<dbReference type="AlphaFoldDB" id="A0A1I8AGG2"/>
<dbReference type="WBParaSite" id="L893_g5688.t1">
    <property type="protein sequence ID" value="L893_g5688.t1"/>
    <property type="gene ID" value="L893_g5688"/>
</dbReference>
<proteinExistence type="predicted"/>
<keyword evidence="1" id="KW-0812">Transmembrane</keyword>
<name>A0A1I8AGG2_9BILA</name>